<feature type="region of interest" description="Disordered" evidence="1">
    <location>
        <begin position="1"/>
        <end position="27"/>
    </location>
</feature>
<sequence length="307" mass="34769">MNHGLEKAAKKKVAEKADSDDWDEPYQPDHRTGVISGIWTRPCVFSQQSKEVPEMYQDLVKLLAESRIPTVIMRGGEQTDVAEKLAEALFPFNPDPPSVIENFNKDDLEHHPRYALGLKDDENDVHIYAGHAYYSLPMGRSATDKTWHGALYVKALVSDKGSEQYGNMMEEFRFMEDIEPPTASTWLVTFQIAWKAIRVAWDGYKELKNILEKKKEPSYKVHYNFLDAQLQTIKIVVPAGYSPSDANFFLREAVAQAMKNLSNNKKPDFSDASEALTQYQTPTIILTDSTLIAGEVTTETMVVVPHH</sequence>
<dbReference type="Proteomes" id="UP000654922">
    <property type="component" value="Unassembled WGS sequence"/>
</dbReference>
<name>A0A8H6UUV9_9EURO</name>
<dbReference type="EMBL" id="JACBAE010001296">
    <property type="protein sequence ID" value="KAF7166855.1"/>
    <property type="molecule type" value="Genomic_DNA"/>
</dbReference>
<gene>
    <name evidence="2" type="ORF">CNMCM5623_000409</name>
</gene>
<dbReference type="OrthoDB" id="4336378at2759"/>
<evidence type="ECO:0000313" key="2">
    <source>
        <dbReference type="EMBL" id="KAF7166855.1"/>
    </source>
</evidence>
<evidence type="ECO:0000313" key="3">
    <source>
        <dbReference type="Proteomes" id="UP000654922"/>
    </source>
</evidence>
<feature type="compositionally biased region" description="Basic and acidic residues" evidence="1">
    <location>
        <begin position="1"/>
        <end position="19"/>
    </location>
</feature>
<comment type="caution">
    <text evidence="2">The sequence shown here is derived from an EMBL/GenBank/DDBJ whole genome shotgun (WGS) entry which is preliminary data.</text>
</comment>
<evidence type="ECO:0000256" key="1">
    <source>
        <dbReference type="SAM" id="MobiDB-lite"/>
    </source>
</evidence>
<reference evidence="2" key="1">
    <citation type="submission" date="2020-06" db="EMBL/GenBank/DDBJ databases">
        <title>Draft genome sequences of strains closely related to Aspergillus parafelis and Aspergillus hiratsukae.</title>
        <authorList>
            <person name="Dos Santos R.A.C."/>
            <person name="Rivero-Menendez O."/>
            <person name="Steenwyk J.L."/>
            <person name="Mead M.E."/>
            <person name="Goldman G.H."/>
            <person name="Alastruey-Izquierdo A."/>
            <person name="Rokas A."/>
        </authorList>
    </citation>
    <scope>NUCLEOTIDE SEQUENCE</scope>
    <source>
        <strain evidence="2">CNM-CM5623</strain>
    </source>
</reference>
<protein>
    <submittedName>
        <fullName evidence="2">Uncharacterized protein</fullName>
    </submittedName>
</protein>
<organism evidence="2 3">
    <name type="scientific">Aspergillus felis</name>
    <dbReference type="NCBI Taxonomy" id="1287682"/>
    <lineage>
        <taxon>Eukaryota</taxon>
        <taxon>Fungi</taxon>
        <taxon>Dikarya</taxon>
        <taxon>Ascomycota</taxon>
        <taxon>Pezizomycotina</taxon>
        <taxon>Eurotiomycetes</taxon>
        <taxon>Eurotiomycetidae</taxon>
        <taxon>Eurotiales</taxon>
        <taxon>Aspergillaceae</taxon>
        <taxon>Aspergillus</taxon>
        <taxon>Aspergillus subgen. Fumigati</taxon>
    </lineage>
</organism>
<proteinExistence type="predicted"/>
<accession>A0A8H6UUV9</accession>
<dbReference type="AlphaFoldDB" id="A0A8H6UUV9"/>